<dbReference type="AlphaFoldDB" id="A0A397V3E7"/>
<name>A0A397V3E7_9GLOM</name>
<accession>A0A397V3E7</accession>
<organism evidence="1 2">
    <name type="scientific">Gigaspora rosea</name>
    <dbReference type="NCBI Taxonomy" id="44941"/>
    <lineage>
        <taxon>Eukaryota</taxon>
        <taxon>Fungi</taxon>
        <taxon>Fungi incertae sedis</taxon>
        <taxon>Mucoromycota</taxon>
        <taxon>Glomeromycotina</taxon>
        <taxon>Glomeromycetes</taxon>
        <taxon>Diversisporales</taxon>
        <taxon>Gigasporaceae</taxon>
        <taxon>Gigaspora</taxon>
    </lineage>
</organism>
<keyword evidence="2" id="KW-1185">Reference proteome</keyword>
<dbReference type="Proteomes" id="UP000266673">
    <property type="component" value="Unassembled WGS sequence"/>
</dbReference>
<gene>
    <name evidence="1" type="ORF">C2G38_2246716</name>
</gene>
<comment type="caution">
    <text evidence="1">The sequence shown here is derived from an EMBL/GenBank/DDBJ whole genome shotgun (WGS) entry which is preliminary data.</text>
</comment>
<proteinExistence type="predicted"/>
<evidence type="ECO:0000313" key="2">
    <source>
        <dbReference type="Proteomes" id="UP000266673"/>
    </source>
</evidence>
<sequence>MIVVLHHDLPLLVTTTDPIITATVLKIIMSLVNEQGINKKTNLKAVDICKSRGRDYAEELPSFISKAKVVETKAGLQKVLYAAAERNEGKEEVLMDDLMKRLDDVRLPFTCQNIILVFTASFPMKMSVMSNIYSQMNNGNVNEISKIGLLDSHGLSVFQKQSSHNLSSFNAHINSCTRTQQLVQRTSSGMMIHVKGERLAVIILGQSMQVIERIAEDAAMLVGDSVKFITSSTVPKDYSILPASSYLKFIFDQLVGFSLASAATFIFINLPSDSSIEAALA</sequence>
<reference evidence="1 2" key="1">
    <citation type="submission" date="2018-06" db="EMBL/GenBank/DDBJ databases">
        <title>Comparative genomics reveals the genomic features of Rhizophagus irregularis, R. cerebriforme, R. diaphanum and Gigaspora rosea, and their symbiotic lifestyle signature.</title>
        <authorList>
            <person name="Morin E."/>
            <person name="San Clemente H."/>
            <person name="Chen E.C.H."/>
            <person name="De La Providencia I."/>
            <person name="Hainaut M."/>
            <person name="Kuo A."/>
            <person name="Kohler A."/>
            <person name="Murat C."/>
            <person name="Tang N."/>
            <person name="Roy S."/>
            <person name="Loubradou J."/>
            <person name="Henrissat B."/>
            <person name="Grigoriev I.V."/>
            <person name="Corradi N."/>
            <person name="Roux C."/>
            <person name="Martin F.M."/>
        </authorList>
    </citation>
    <scope>NUCLEOTIDE SEQUENCE [LARGE SCALE GENOMIC DNA]</scope>
    <source>
        <strain evidence="1 2">DAOM 194757</strain>
    </source>
</reference>
<protein>
    <submittedName>
        <fullName evidence="1">Uncharacterized protein</fullName>
    </submittedName>
</protein>
<dbReference type="EMBL" id="QKWP01000642">
    <property type="protein sequence ID" value="RIB16935.1"/>
    <property type="molecule type" value="Genomic_DNA"/>
</dbReference>
<evidence type="ECO:0000313" key="1">
    <source>
        <dbReference type="EMBL" id="RIB16935.1"/>
    </source>
</evidence>
<dbReference type="OrthoDB" id="2430492at2759"/>